<feature type="transmembrane region" description="Helical" evidence="2">
    <location>
        <begin position="336"/>
        <end position="357"/>
    </location>
</feature>
<feature type="transmembrane region" description="Helical" evidence="2">
    <location>
        <begin position="305"/>
        <end position="324"/>
    </location>
</feature>
<feature type="compositionally biased region" description="Polar residues" evidence="1">
    <location>
        <begin position="81"/>
        <end position="95"/>
    </location>
</feature>
<keyword evidence="2" id="KW-1133">Transmembrane helix</keyword>
<feature type="region of interest" description="Disordered" evidence="1">
    <location>
        <begin position="1"/>
        <end position="125"/>
    </location>
</feature>
<evidence type="ECO:0000259" key="3">
    <source>
        <dbReference type="Pfam" id="PF23000"/>
    </source>
</evidence>
<dbReference type="Proteomes" id="UP000593567">
    <property type="component" value="Unassembled WGS sequence"/>
</dbReference>
<keyword evidence="5" id="KW-1185">Reference proteome</keyword>
<feature type="transmembrane region" description="Helical" evidence="2">
    <location>
        <begin position="195"/>
        <end position="216"/>
    </location>
</feature>
<dbReference type="InterPro" id="IPR055120">
    <property type="entry name" value="Chs-1/2_IV_N"/>
</dbReference>
<feature type="transmembrane region" description="Helical" evidence="2">
    <location>
        <begin position="237"/>
        <end position="259"/>
    </location>
</feature>
<feature type="compositionally biased region" description="Polar residues" evidence="1">
    <location>
        <begin position="1"/>
        <end position="12"/>
    </location>
</feature>
<feature type="compositionally biased region" description="Basic and acidic residues" evidence="1">
    <location>
        <begin position="101"/>
        <end position="113"/>
    </location>
</feature>
<evidence type="ECO:0000256" key="2">
    <source>
        <dbReference type="SAM" id="Phobius"/>
    </source>
</evidence>
<dbReference type="AlphaFoldDB" id="A0A7J7IVF6"/>
<accession>A0A7J7IVF6</accession>
<organism evidence="4 5">
    <name type="scientific">Bugula neritina</name>
    <name type="common">Brown bryozoan</name>
    <name type="synonym">Sertularia neritina</name>
    <dbReference type="NCBI Taxonomy" id="10212"/>
    <lineage>
        <taxon>Eukaryota</taxon>
        <taxon>Metazoa</taxon>
        <taxon>Spiralia</taxon>
        <taxon>Lophotrochozoa</taxon>
        <taxon>Bryozoa</taxon>
        <taxon>Gymnolaemata</taxon>
        <taxon>Cheilostomatida</taxon>
        <taxon>Flustrina</taxon>
        <taxon>Buguloidea</taxon>
        <taxon>Bugulidae</taxon>
        <taxon>Bugula</taxon>
    </lineage>
</organism>
<feature type="transmembrane region" description="Helical" evidence="2">
    <location>
        <begin position="419"/>
        <end position="438"/>
    </location>
</feature>
<name>A0A7J7IVF6_BUGNE</name>
<sequence length="503" mass="55767">MLVIETYNQLSSHKFPKVTPRSTPTGTDNPAYIEATTTDQMSQAPGRGPAPLPRLSGSNSSSDDDRSEEPSTPLLSEQKPFPSSNKRASNVSGVKTANFAVKEDKPERPEKSEGPPQKPPPRGVAGLLHRLSMRQMSSMYQRKENLPTPSELADEEEVLLDGDEMWDQFESIPDDDGDERSGEYCFEVMTKVLKVFMYFVFFIIILGGILVCKACVVVLTHQYHKAEDQGEMQVMSMWLYLCLFAASIPYFITFLQTGIKIIFGSHPNPSILTIIWNVLMESIHTLGLALMIIEVLPKLDVIRCILVMCGVGVVPSLLNVIFGLRPRHNTLKKVGFIILDIIAVLFQMSAIAFVILVDFGSSQGGIQIATDLKWETAVSLACIGFSWRENFYNANLTCGAATINVNKIKRHLYAAQAKLYFILSFVKCGLLFGLAFVFQPNLTSVEEAFSLGKYSNNSITAAQSTISSTVNGTTVNSTCQDYSIGHLTTAVEYLPFIYWLLYL</sequence>
<dbReference type="EMBL" id="VXIV02003425">
    <property type="protein sequence ID" value="KAF6017188.1"/>
    <property type="molecule type" value="Genomic_DNA"/>
</dbReference>
<dbReference type="OrthoDB" id="370884at2759"/>
<feature type="transmembrane region" description="Helical" evidence="2">
    <location>
        <begin position="271"/>
        <end position="293"/>
    </location>
</feature>
<evidence type="ECO:0000256" key="1">
    <source>
        <dbReference type="SAM" id="MobiDB-lite"/>
    </source>
</evidence>
<reference evidence="4" key="1">
    <citation type="submission" date="2020-06" db="EMBL/GenBank/DDBJ databases">
        <title>Draft genome of Bugula neritina, a colonial animal packing powerful symbionts and potential medicines.</title>
        <authorList>
            <person name="Rayko M."/>
        </authorList>
    </citation>
    <scope>NUCLEOTIDE SEQUENCE [LARGE SCALE GENOMIC DNA]</scope>
    <source>
        <strain evidence="4">Kwan_BN1</strain>
    </source>
</reference>
<feature type="domain" description="Chitin synthase chs-1/2 N-terminal putative transporter" evidence="3">
    <location>
        <begin position="191"/>
        <end position="327"/>
    </location>
</feature>
<keyword evidence="2" id="KW-0472">Membrane</keyword>
<evidence type="ECO:0000313" key="5">
    <source>
        <dbReference type="Proteomes" id="UP000593567"/>
    </source>
</evidence>
<comment type="caution">
    <text evidence="4">The sequence shown here is derived from an EMBL/GenBank/DDBJ whole genome shotgun (WGS) entry which is preliminary data.</text>
</comment>
<proteinExistence type="predicted"/>
<evidence type="ECO:0000313" key="4">
    <source>
        <dbReference type="EMBL" id="KAF6017188.1"/>
    </source>
</evidence>
<dbReference type="Pfam" id="PF23000">
    <property type="entry name" value="ChitinSynthase_IV_N"/>
    <property type="match status" value="1"/>
</dbReference>
<keyword evidence="2" id="KW-0812">Transmembrane</keyword>
<gene>
    <name evidence="4" type="ORF">EB796_024518</name>
</gene>
<protein>
    <recommendedName>
        <fullName evidence="3">Chitin synthase chs-1/2 N-terminal putative transporter domain-containing protein</fullName>
    </recommendedName>
</protein>